<organism evidence="3 4">
    <name type="scientific">Microbacterium oryzae</name>
    <dbReference type="NCBI Taxonomy" id="743009"/>
    <lineage>
        <taxon>Bacteria</taxon>
        <taxon>Bacillati</taxon>
        <taxon>Actinomycetota</taxon>
        <taxon>Actinomycetes</taxon>
        <taxon>Micrococcales</taxon>
        <taxon>Microbacteriaceae</taxon>
        <taxon>Microbacterium</taxon>
    </lineage>
</organism>
<sequence length="196" mass="21016">MFITMGYMVTADPAASSYWYGSGDDEHTAAALLAALRDYRAAEADLQRRTQAQMRLSDNELLAVGIVARSAQAGDLLQPGELARLLGLSTASVTGLIDRLEKAGYVERRPHPSDRRKLALAPTSHADARATLSGVHEGIIRAVEELAPDEIAGAMKFLKHMTRSVQDILVATQANPTVPGDSARAEPAREEPARSA</sequence>
<feature type="compositionally biased region" description="Basic and acidic residues" evidence="1">
    <location>
        <begin position="183"/>
        <end position="196"/>
    </location>
</feature>
<dbReference type="AlphaFoldDB" id="A0A6I6E2T5"/>
<dbReference type="SMART" id="SM00347">
    <property type="entry name" value="HTH_MARR"/>
    <property type="match status" value="1"/>
</dbReference>
<dbReference type="InterPro" id="IPR039422">
    <property type="entry name" value="MarR/SlyA-like"/>
</dbReference>
<evidence type="ECO:0000256" key="1">
    <source>
        <dbReference type="SAM" id="MobiDB-lite"/>
    </source>
</evidence>
<dbReference type="GO" id="GO:0003700">
    <property type="term" value="F:DNA-binding transcription factor activity"/>
    <property type="evidence" value="ECO:0007669"/>
    <property type="project" value="InterPro"/>
</dbReference>
<dbReference type="SUPFAM" id="SSF46785">
    <property type="entry name" value="Winged helix' DNA-binding domain"/>
    <property type="match status" value="1"/>
</dbReference>
<name>A0A6I6E2T5_9MICO</name>
<dbReference type="PRINTS" id="PR00598">
    <property type="entry name" value="HTHMARR"/>
</dbReference>
<feature type="domain" description="HTH marR-type" evidence="2">
    <location>
        <begin position="25"/>
        <end position="163"/>
    </location>
</feature>
<dbReference type="KEGG" id="moj:D7D94_12985"/>
<evidence type="ECO:0000313" key="4">
    <source>
        <dbReference type="Proteomes" id="UP000422989"/>
    </source>
</evidence>
<dbReference type="InterPro" id="IPR036388">
    <property type="entry name" value="WH-like_DNA-bd_sf"/>
</dbReference>
<dbReference type="Pfam" id="PF12802">
    <property type="entry name" value="MarR_2"/>
    <property type="match status" value="1"/>
</dbReference>
<proteinExistence type="predicted"/>
<dbReference type="PANTHER" id="PTHR33164:SF43">
    <property type="entry name" value="HTH-TYPE TRANSCRIPTIONAL REPRESSOR YETL"/>
    <property type="match status" value="1"/>
</dbReference>
<evidence type="ECO:0000313" key="3">
    <source>
        <dbReference type="EMBL" id="QGU28484.1"/>
    </source>
</evidence>
<feature type="region of interest" description="Disordered" evidence="1">
    <location>
        <begin position="172"/>
        <end position="196"/>
    </location>
</feature>
<accession>A0A6I6E2T5</accession>
<dbReference type="PROSITE" id="PS50995">
    <property type="entry name" value="HTH_MARR_2"/>
    <property type="match status" value="1"/>
</dbReference>
<keyword evidence="4" id="KW-1185">Reference proteome</keyword>
<dbReference type="OrthoDB" id="162531at2"/>
<evidence type="ECO:0000259" key="2">
    <source>
        <dbReference type="PROSITE" id="PS50995"/>
    </source>
</evidence>
<dbReference type="EMBL" id="CP032550">
    <property type="protein sequence ID" value="QGU28484.1"/>
    <property type="molecule type" value="Genomic_DNA"/>
</dbReference>
<dbReference type="GO" id="GO:0006950">
    <property type="term" value="P:response to stress"/>
    <property type="evidence" value="ECO:0007669"/>
    <property type="project" value="TreeGrafter"/>
</dbReference>
<dbReference type="Proteomes" id="UP000422989">
    <property type="component" value="Chromosome"/>
</dbReference>
<dbReference type="PANTHER" id="PTHR33164">
    <property type="entry name" value="TRANSCRIPTIONAL REGULATOR, MARR FAMILY"/>
    <property type="match status" value="1"/>
</dbReference>
<gene>
    <name evidence="3" type="ORF">D7D94_12985</name>
</gene>
<protein>
    <submittedName>
        <fullName evidence="3">MarR family transcriptional regulator</fullName>
    </submittedName>
</protein>
<dbReference type="InterPro" id="IPR036390">
    <property type="entry name" value="WH_DNA-bd_sf"/>
</dbReference>
<reference evidence="3 4" key="1">
    <citation type="submission" date="2018-09" db="EMBL/GenBank/DDBJ databases">
        <title>Whole genome sequencing of Microbacterium oryzae strain MB-10T.</title>
        <authorList>
            <person name="Das S.K."/>
        </authorList>
    </citation>
    <scope>NUCLEOTIDE SEQUENCE [LARGE SCALE GENOMIC DNA]</scope>
    <source>
        <strain evidence="3 4">MB-10</strain>
    </source>
</reference>
<dbReference type="Gene3D" id="1.10.10.10">
    <property type="entry name" value="Winged helix-like DNA-binding domain superfamily/Winged helix DNA-binding domain"/>
    <property type="match status" value="1"/>
</dbReference>
<dbReference type="InterPro" id="IPR000835">
    <property type="entry name" value="HTH_MarR-typ"/>
</dbReference>